<feature type="region of interest" description="Disordered" evidence="2">
    <location>
        <begin position="50"/>
        <end position="75"/>
    </location>
</feature>
<feature type="domain" description="Spc7 kinetochore protein" evidence="3">
    <location>
        <begin position="1100"/>
        <end position="1423"/>
    </location>
</feature>
<feature type="compositionally biased region" description="Low complexity" evidence="2">
    <location>
        <begin position="1048"/>
        <end position="1060"/>
    </location>
</feature>
<feature type="compositionally biased region" description="Polar residues" evidence="2">
    <location>
        <begin position="306"/>
        <end position="323"/>
    </location>
</feature>
<dbReference type="GO" id="GO:1990758">
    <property type="term" value="P:mitotic sister chromatid biorientation"/>
    <property type="evidence" value="ECO:0007669"/>
    <property type="project" value="TreeGrafter"/>
</dbReference>
<keyword evidence="5" id="KW-1185">Reference proteome</keyword>
<organism evidence="4 5">
    <name type="scientific">Phialophora macrospora</name>
    <dbReference type="NCBI Taxonomy" id="1851006"/>
    <lineage>
        <taxon>Eukaryota</taxon>
        <taxon>Fungi</taxon>
        <taxon>Dikarya</taxon>
        <taxon>Ascomycota</taxon>
        <taxon>Pezizomycotina</taxon>
        <taxon>Eurotiomycetes</taxon>
        <taxon>Chaetothyriomycetidae</taxon>
        <taxon>Chaetothyriales</taxon>
        <taxon>Herpotrichiellaceae</taxon>
        <taxon>Phialophora</taxon>
    </lineage>
</organism>
<dbReference type="GO" id="GO:0034501">
    <property type="term" value="P:protein localization to kinetochore"/>
    <property type="evidence" value="ECO:0007669"/>
    <property type="project" value="TreeGrafter"/>
</dbReference>
<dbReference type="Pfam" id="PF08317">
    <property type="entry name" value="Spc7"/>
    <property type="match status" value="1"/>
</dbReference>
<evidence type="ECO:0000256" key="2">
    <source>
        <dbReference type="SAM" id="MobiDB-lite"/>
    </source>
</evidence>
<dbReference type="InterPro" id="IPR033338">
    <property type="entry name" value="Spc105/Spc7"/>
</dbReference>
<feature type="region of interest" description="Disordered" evidence="2">
    <location>
        <begin position="466"/>
        <end position="494"/>
    </location>
</feature>
<dbReference type="Pfam" id="PF18210">
    <property type="entry name" value="Knl1_RWD_C"/>
    <property type="match status" value="1"/>
</dbReference>
<dbReference type="GO" id="GO:0007094">
    <property type="term" value="P:mitotic spindle assembly checkpoint signaling"/>
    <property type="evidence" value="ECO:0007669"/>
    <property type="project" value="TreeGrafter"/>
</dbReference>
<feature type="compositionally biased region" description="Polar residues" evidence="2">
    <location>
        <begin position="1031"/>
        <end position="1047"/>
    </location>
</feature>
<dbReference type="GO" id="GO:0000776">
    <property type="term" value="C:kinetochore"/>
    <property type="evidence" value="ECO:0007669"/>
    <property type="project" value="TreeGrafter"/>
</dbReference>
<feature type="compositionally biased region" description="Polar residues" evidence="2">
    <location>
        <begin position="243"/>
        <end position="268"/>
    </location>
</feature>
<feature type="compositionally biased region" description="Polar residues" evidence="2">
    <location>
        <begin position="746"/>
        <end position="800"/>
    </location>
</feature>
<feature type="compositionally biased region" description="Basic and acidic residues" evidence="2">
    <location>
        <begin position="176"/>
        <end position="196"/>
    </location>
</feature>
<feature type="compositionally biased region" description="Low complexity" evidence="2">
    <location>
        <begin position="228"/>
        <end position="242"/>
    </location>
</feature>
<gene>
    <name evidence="4" type="ORF">PV04_00401</name>
</gene>
<feature type="region of interest" description="Disordered" evidence="2">
    <location>
        <begin position="682"/>
        <end position="868"/>
    </location>
</feature>
<protein>
    <recommendedName>
        <fullName evidence="3">Spc7 kinetochore protein domain-containing protein</fullName>
    </recommendedName>
</protein>
<proteinExistence type="predicted"/>
<reference evidence="4 5" key="1">
    <citation type="submission" date="2015-01" db="EMBL/GenBank/DDBJ databases">
        <title>The Genome Sequence of Capronia semiimmersa CBS27337.</title>
        <authorList>
            <consortium name="The Broad Institute Genomics Platform"/>
            <person name="Cuomo C."/>
            <person name="de Hoog S."/>
            <person name="Gorbushina A."/>
            <person name="Stielow B."/>
            <person name="Teixiera M."/>
            <person name="Abouelleil A."/>
            <person name="Chapman S.B."/>
            <person name="Priest M."/>
            <person name="Young S.K."/>
            <person name="Wortman J."/>
            <person name="Nusbaum C."/>
            <person name="Birren B."/>
        </authorList>
    </citation>
    <scope>NUCLEOTIDE SEQUENCE [LARGE SCALE GENOMIC DNA]</scope>
    <source>
        <strain evidence="4 5">CBS 27337</strain>
    </source>
</reference>
<dbReference type="STRING" id="5601.A0A0D2FUT2"/>
<feature type="compositionally biased region" description="Polar residues" evidence="2">
    <location>
        <begin position="25"/>
        <end position="36"/>
    </location>
</feature>
<evidence type="ECO:0000313" key="5">
    <source>
        <dbReference type="Proteomes" id="UP000054266"/>
    </source>
</evidence>
<dbReference type="InterPro" id="IPR013253">
    <property type="entry name" value="Spc7_domain"/>
</dbReference>
<feature type="region of interest" description="Disordered" evidence="2">
    <location>
        <begin position="1002"/>
        <end position="1063"/>
    </location>
</feature>
<dbReference type="InterPro" id="IPR040850">
    <property type="entry name" value="Knl1_RWD_C"/>
</dbReference>
<dbReference type="SMART" id="SM00787">
    <property type="entry name" value="Spc7"/>
    <property type="match status" value="1"/>
</dbReference>
<feature type="region of interest" description="Disordered" evidence="2">
    <location>
        <begin position="1"/>
        <end position="36"/>
    </location>
</feature>
<feature type="compositionally biased region" description="Polar residues" evidence="2">
    <location>
        <begin position="695"/>
        <end position="721"/>
    </location>
</feature>
<feature type="region of interest" description="Disordered" evidence="2">
    <location>
        <begin position="945"/>
        <end position="964"/>
    </location>
</feature>
<feature type="compositionally biased region" description="Acidic residues" evidence="2">
    <location>
        <begin position="329"/>
        <end position="340"/>
    </location>
</feature>
<dbReference type="EMBL" id="KN846956">
    <property type="protein sequence ID" value="KIW72188.1"/>
    <property type="molecule type" value="Genomic_DNA"/>
</dbReference>
<sequence length="1778" mass="194887">MADSSTSPRASRPKSRQSIALIPSTRGSTSRDNATTDIAALRAQDIEAKAVKRKQRGKSLGPGGLEALKESSGNTTKTITPFQIKSILKPTVPLTPPKAIPTFDELRKRSTGKGKSPTKNTAEELLIDFSTPGPSKQDGKDVSLSGAETVADPFSPIARPSPRKSNATEQSAEAIELEREEERRRQAEKEAILERRAARRKSMANRRVSFAPEATLHTWSVMELAEDSTTSSASNSTRRQSSMTAQQSPVKSLQSPERVQTPATPTTQTDEDVIKESPANQRDLHQKKRRRRSSGLAEPVMDSTDESVYSSSPSGDIASNSSPMRVEEGIESSDESDTDGDTAMSMDEATVHSTNSEESASSSHSSLEDRLRQAADQAGTRGIDHDEYGDDLPMEMATGTVTNAFQPWALNRATEIDNRARYEQENAYPILPSLPVEEGGEVEIEDDGEEQSHEMSMDVTNAVGGIVTGPSPEQNAAKSRRKSGIRRRRSSVNESVMDETMEFTVMQGGIIGVGADNTTNSRASDEDISMEFTHAAGGVLNATRRESMLSEMADENDAMDMTAAVGGILPPIEEQTEPQTDVEDQTMAMDTTRAVGGILFGNQRSKRQSLSRQTQSLPEADVDDEQTTTMDITRAVGGILPGKLQARQSLEDENITTSPAMPEPQDDGEEQTQTMAMDITRAVGGILPGNKRATDGSSRTESSASPQRPLAEQTTLRSTPRYQHHRTSIASETGSPSLSLKPRPSARSQRSAAKPSTSPQAKDHNTTPVKPTPRTQMGTPSKQITPLPSKPESPNKTPLSANVVHRGASPKKLFKAEIKARASPASTKRNRLFSPGSQTPSIVLKATRPSFARRRPSGVGIDQNGVGSPRVTELLDRRSSIGETAPQFKLVSIEPDRLRSEDPQQLAQEVEAERAEELRRESGRFIMEQEADEAQEENTTATLKDMIESMTPQKPKGSKIKGRKSFAVGAAKGLLGKRPAELDMDDEDEVDSTPKRLRVVTREGSPVKQIRLPKPPSKDETTGRLGARLQKSLQDLASTDSVTPTLRVSSPSQKPVPQSPAHTGRFRDVEAIAETRPESFEDKLDNVVGAIDISTAQMDVGSAKSQEEKISLQQFLNMTNIHFIELSTTKRRHTMAHSMPTRPSQEGMGGSSTEASFVAAATTLPLLELYQHATRELKSYISTGRKIIRSIEAETLAEQPALFREYVDARPDVRVIMDNQFRNGKAHARLQSKEGWYQWRAQLVDGLKAGLQGIDEGMKTDLELLQQQQQMLHDVLPLLHQERADLEGQKSSLEQSLKELDSVDHEVLNDCRRQLQNADEYFLQRSALLDSLQEQMKEKEDALQAADELKTEMKEQIAEADRVREEHKGWPVADVLALKSRVEVIEKQTGWRLVSAEEEVDEPTDLGAALVMTYKDELRLFFYPQAFQCKVTDAPRRRSGRRSASTSGPTAPISLTYAPTNVEDPDAPVPELPTEKRFFLQLIRSQLHAFAMMPKRSVASKTVLTTVSEGWSLSCKIAEELRLLNLIGISTATILGDEKLGLKVMIMTPKQERIDIEFAVSVTILSDGNIVTSTNVTATAMYGSTVGLISGSKGRKVQHALTKEVESRTLGEGAFFQAVQGLEEWLNGQEKAKQEAKKEATTPAPATAPADVAPQSSSASTTPPRKPLAPKRVNAIQKKALPMPKQRLEKLSQQSYQPSQHTQSQSQSQSQVEKENFNPTVSVLGKLNTQQDENGGGSRGDWEDMVTKAAMPPDVQEQLYQMHTPIKRVGALRRSPIL</sequence>
<dbReference type="SMART" id="SM01315">
    <property type="entry name" value="Spc7_N"/>
    <property type="match status" value="1"/>
</dbReference>
<feature type="region of interest" description="Disordered" evidence="2">
    <location>
        <begin position="91"/>
        <end position="391"/>
    </location>
</feature>
<dbReference type="HOGENOM" id="CLU_002533_1_0_1"/>
<feature type="compositionally biased region" description="Basic and acidic residues" evidence="2">
    <location>
        <begin position="1630"/>
        <end position="1640"/>
    </location>
</feature>
<feature type="compositionally biased region" description="Basic residues" evidence="2">
    <location>
        <begin position="478"/>
        <end position="490"/>
    </location>
</feature>
<evidence type="ECO:0000256" key="1">
    <source>
        <dbReference type="SAM" id="Coils"/>
    </source>
</evidence>
<evidence type="ECO:0000313" key="4">
    <source>
        <dbReference type="EMBL" id="KIW72188.1"/>
    </source>
</evidence>
<feature type="compositionally biased region" description="Low complexity" evidence="2">
    <location>
        <begin position="1692"/>
        <end position="1711"/>
    </location>
</feature>
<feature type="region of interest" description="Disordered" evidence="2">
    <location>
        <begin position="1689"/>
        <end position="1716"/>
    </location>
</feature>
<feature type="coiled-coil region" evidence="1">
    <location>
        <begin position="1329"/>
        <end position="1366"/>
    </location>
</feature>
<dbReference type="PANTHER" id="PTHR28260:SF1">
    <property type="entry name" value="SPINDLE POLE BODY COMPONENT SPC105"/>
    <property type="match status" value="1"/>
</dbReference>
<feature type="compositionally biased region" description="Low complexity" evidence="2">
    <location>
        <begin position="353"/>
        <end position="365"/>
    </location>
</feature>
<name>A0A0D2FUT2_9EURO</name>
<accession>A0A0D2FUT2</accession>
<feature type="region of interest" description="Disordered" evidence="2">
    <location>
        <begin position="1434"/>
        <end position="1464"/>
    </location>
</feature>
<evidence type="ECO:0000259" key="3">
    <source>
        <dbReference type="SMART" id="SM00787"/>
    </source>
</evidence>
<dbReference type="PANTHER" id="PTHR28260">
    <property type="entry name" value="SPINDLE POLE BODY COMPONENT SPC105"/>
    <property type="match status" value="1"/>
</dbReference>
<feature type="compositionally biased region" description="Polar residues" evidence="2">
    <location>
        <begin position="728"/>
        <end position="738"/>
    </location>
</feature>
<dbReference type="Pfam" id="PF15402">
    <property type="entry name" value="MELT_2"/>
    <property type="match status" value="8"/>
</dbReference>
<feature type="region of interest" description="Disordered" evidence="2">
    <location>
        <begin position="601"/>
        <end position="622"/>
    </location>
</feature>
<dbReference type="Proteomes" id="UP000054266">
    <property type="component" value="Unassembled WGS sequence"/>
</dbReference>
<keyword evidence="1" id="KW-0175">Coiled coil</keyword>
<feature type="compositionally biased region" description="Low complexity" evidence="2">
    <location>
        <begin position="1641"/>
        <end position="1663"/>
    </location>
</feature>
<feature type="region of interest" description="Disordered" evidence="2">
    <location>
        <begin position="1628"/>
        <end position="1671"/>
    </location>
</feature>